<reference evidence="3 4" key="1">
    <citation type="submission" date="2018-03" db="EMBL/GenBank/DDBJ databases">
        <title>Genomic Encyclopedia of Type Strains, Phase III (KMG-III): the genomes of soil and plant-associated and newly described type strains.</title>
        <authorList>
            <person name="Whitman W."/>
        </authorList>
    </citation>
    <scope>NUCLEOTIDE SEQUENCE [LARGE SCALE GENOMIC DNA]</scope>
    <source>
        <strain evidence="3 4">CGMCC 1.12484</strain>
    </source>
</reference>
<feature type="compositionally biased region" description="Low complexity" evidence="1">
    <location>
        <begin position="139"/>
        <end position="148"/>
    </location>
</feature>
<feature type="transmembrane region" description="Helical" evidence="2">
    <location>
        <begin position="104"/>
        <end position="127"/>
    </location>
</feature>
<gene>
    <name evidence="3" type="ORF">B0I08_101241</name>
</gene>
<keyword evidence="4" id="KW-1185">Reference proteome</keyword>
<dbReference type="EMBL" id="PVTL01000001">
    <property type="protein sequence ID" value="PRY70114.1"/>
    <property type="molecule type" value="Genomic_DNA"/>
</dbReference>
<evidence type="ECO:0000313" key="4">
    <source>
        <dbReference type="Proteomes" id="UP000237983"/>
    </source>
</evidence>
<keyword evidence="2" id="KW-0472">Membrane</keyword>
<feature type="compositionally biased region" description="Pro residues" evidence="1">
    <location>
        <begin position="149"/>
        <end position="162"/>
    </location>
</feature>
<feature type="compositionally biased region" description="Low complexity" evidence="1">
    <location>
        <begin position="163"/>
        <end position="191"/>
    </location>
</feature>
<feature type="region of interest" description="Disordered" evidence="1">
    <location>
        <begin position="1"/>
        <end position="98"/>
    </location>
</feature>
<protein>
    <submittedName>
        <fullName evidence="3">Uncharacterized protein</fullName>
    </submittedName>
</protein>
<evidence type="ECO:0000313" key="3">
    <source>
        <dbReference type="EMBL" id="PRY70114.1"/>
    </source>
</evidence>
<dbReference type="RefSeq" id="WP_106209011.1">
    <property type="nucleotide sequence ID" value="NZ_PVTL01000001.1"/>
</dbReference>
<sequence>MSDDETPTEAYNTNDGDAPTRRMPQQPADTPTERIGATPSQPGDAPTERMGATPPRDSAAAPGSDAATEYIPVAGVAASATPPPPLGPDPVANPESTPPGRSRALLITLIAIGAALVIALIVLIIMLTSNDDTPVPVDSPTASVSATPTPAPSTTPSSPTPSPTESSTPSPTPAPSATSTPTATAPPAASAATFTAFSPEDGAPVLCNDAESQQPVDFAWTSTGAAQAWFGIGTDDAKANPDADVDPSGTYSTLYDCSLETETFTVTLDNGDGVLTHRTVTLNRALGD</sequence>
<organism evidence="3 4">
    <name type="scientific">Glaciihabitans tibetensis</name>
    <dbReference type="NCBI Taxonomy" id="1266600"/>
    <lineage>
        <taxon>Bacteria</taxon>
        <taxon>Bacillati</taxon>
        <taxon>Actinomycetota</taxon>
        <taxon>Actinomycetes</taxon>
        <taxon>Micrococcales</taxon>
        <taxon>Microbacteriaceae</taxon>
        <taxon>Glaciihabitans</taxon>
    </lineage>
</organism>
<dbReference type="Proteomes" id="UP000237983">
    <property type="component" value="Unassembled WGS sequence"/>
</dbReference>
<keyword evidence="2" id="KW-1133">Transmembrane helix</keyword>
<name>A0A2T0VIQ8_9MICO</name>
<evidence type="ECO:0000256" key="2">
    <source>
        <dbReference type="SAM" id="Phobius"/>
    </source>
</evidence>
<proteinExistence type="predicted"/>
<keyword evidence="2" id="KW-0812">Transmembrane</keyword>
<evidence type="ECO:0000256" key="1">
    <source>
        <dbReference type="SAM" id="MobiDB-lite"/>
    </source>
</evidence>
<feature type="region of interest" description="Disordered" evidence="1">
    <location>
        <begin position="136"/>
        <end position="191"/>
    </location>
</feature>
<comment type="caution">
    <text evidence="3">The sequence shown here is derived from an EMBL/GenBank/DDBJ whole genome shotgun (WGS) entry which is preliminary data.</text>
</comment>
<dbReference type="AlphaFoldDB" id="A0A2T0VIQ8"/>
<dbReference type="OrthoDB" id="5124768at2"/>
<accession>A0A2T0VIQ8</accession>